<feature type="domain" description="Methyltransferase" evidence="4">
    <location>
        <begin position="46"/>
        <end position="152"/>
    </location>
</feature>
<dbReference type="Proteomes" id="UP001213664">
    <property type="component" value="Chromosome"/>
</dbReference>
<dbReference type="AlphaFoldDB" id="A0AAJ6BLK9"/>
<dbReference type="GO" id="GO:0008168">
    <property type="term" value="F:methyltransferase activity"/>
    <property type="evidence" value="ECO:0007669"/>
    <property type="project" value="UniProtKB-KW"/>
</dbReference>
<dbReference type="Gene3D" id="3.40.50.150">
    <property type="entry name" value="Vaccinia Virus protein VP39"/>
    <property type="match status" value="1"/>
</dbReference>
<accession>A0AAJ6BLK9</accession>
<dbReference type="SUPFAM" id="SSF53335">
    <property type="entry name" value="S-adenosyl-L-methionine-dependent methyltransferases"/>
    <property type="match status" value="1"/>
</dbReference>
<protein>
    <submittedName>
        <fullName evidence="5">Methyltransferase domain-containing protein</fullName>
    </submittedName>
</protein>
<dbReference type="Pfam" id="PF13847">
    <property type="entry name" value="Methyltransf_31"/>
    <property type="match status" value="1"/>
</dbReference>
<dbReference type="PANTHER" id="PTHR43464">
    <property type="entry name" value="METHYLTRANSFERASE"/>
    <property type="match status" value="1"/>
</dbReference>
<gene>
    <name evidence="5" type="ORF">P0Y50_00740</name>
</gene>
<keyword evidence="1 5" id="KW-0489">Methyltransferase</keyword>
<evidence type="ECO:0000256" key="3">
    <source>
        <dbReference type="ARBA" id="ARBA00022691"/>
    </source>
</evidence>
<dbReference type="GO" id="GO:0032259">
    <property type="term" value="P:methylation"/>
    <property type="evidence" value="ECO:0007669"/>
    <property type="project" value="UniProtKB-KW"/>
</dbReference>
<reference evidence="5" key="1">
    <citation type="submission" date="2023-03" db="EMBL/GenBank/DDBJ databases">
        <title>Andean soil-derived lignocellulolytic bacterial consortium as a source of novel taxa and putative plastic-active enzymes.</title>
        <authorList>
            <person name="Diaz-Garcia L."/>
            <person name="Chuvochina M."/>
            <person name="Feuerriegel G."/>
            <person name="Bunk B."/>
            <person name="Sproer C."/>
            <person name="Streit W.R."/>
            <person name="Rodriguez L.M."/>
            <person name="Overmann J."/>
            <person name="Jimenez D.J."/>
        </authorList>
    </citation>
    <scope>NUCLEOTIDE SEQUENCE</scope>
    <source>
        <strain evidence="5">MAG 833</strain>
    </source>
</reference>
<dbReference type="PANTHER" id="PTHR43464:SF19">
    <property type="entry name" value="UBIQUINONE BIOSYNTHESIS O-METHYLTRANSFERASE, MITOCHONDRIAL"/>
    <property type="match status" value="1"/>
</dbReference>
<dbReference type="EMBL" id="CP119326">
    <property type="protein sequence ID" value="WEK40159.1"/>
    <property type="molecule type" value="Genomic_DNA"/>
</dbReference>
<name>A0AAJ6BLK9_9CAUL</name>
<dbReference type="InterPro" id="IPR029063">
    <property type="entry name" value="SAM-dependent_MTases_sf"/>
</dbReference>
<proteinExistence type="predicted"/>
<evidence type="ECO:0000313" key="6">
    <source>
        <dbReference type="Proteomes" id="UP001213664"/>
    </source>
</evidence>
<dbReference type="CDD" id="cd02440">
    <property type="entry name" value="AdoMet_MTases"/>
    <property type="match status" value="1"/>
</dbReference>
<keyword evidence="2" id="KW-0808">Transferase</keyword>
<evidence type="ECO:0000259" key="4">
    <source>
        <dbReference type="Pfam" id="PF13847"/>
    </source>
</evidence>
<organism evidence="5 6">
    <name type="scientific">Candidatus Brevundimonas colombiensis</name>
    <dbReference type="NCBI Taxonomy" id="3121376"/>
    <lineage>
        <taxon>Bacteria</taxon>
        <taxon>Pseudomonadati</taxon>
        <taxon>Pseudomonadota</taxon>
        <taxon>Alphaproteobacteria</taxon>
        <taxon>Caulobacterales</taxon>
        <taxon>Caulobacteraceae</taxon>
        <taxon>Brevundimonas</taxon>
    </lineage>
</organism>
<evidence type="ECO:0000313" key="5">
    <source>
        <dbReference type="EMBL" id="WEK40159.1"/>
    </source>
</evidence>
<evidence type="ECO:0000256" key="1">
    <source>
        <dbReference type="ARBA" id="ARBA00022603"/>
    </source>
</evidence>
<dbReference type="InterPro" id="IPR025714">
    <property type="entry name" value="Methyltranfer_dom"/>
</dbReference>
<sequence length="288" mass="30722">MSRAAVAPSLDWNGENGRRWVENQDRLDRMLAAYGQALGRTADPAAGDHVLDVGCGAGATTFDMAGRVGPSGRVVGLDISAPLIGRALDLAAERTAKREGAVEFRLADAALADFAPDFDRIVSRFGVMFFDDPAAAFANLRGALKPGGRLVFVCWRGAAENDWTRLPMSAIRHLASTPPPDPEAPGPFSFGDRARIERILVDAGYADIDIRPFDSPVHFGVGDTADTALDDAVDHAIRVGPLERALRGVSDTVRAQALAAVRLAFVDKLRPDGVWIDGAAWIVSARPI</sequence>
<keyword evidence="3" id="KW-0949">S-adenosyl-L-methionine</keyword>
<evidence type="ECO:0000256" key="2">
    <source>
        <dbReference type="ARBA" id="ARBA00022679"/>
    </source>
</evidence>